<protein>
    <submittedName>
        <fullName evidence="2">Low affinity Fe/Cu permease</fullName>
    </submittedName>
</protein>
<keyword evidence="3" id="KW-1185">Reference proteome</keyword>
<dbReference type="GO" id="GO:0055085">
    <property type="term" value="P:transmembrane transport"/>
    <property type="evidence" value="ECO:0007669"/>
    <property type="project" value="InterPro"/>
</dbReference>
<gene>
    <name evidence="2" type="ORF">DES32_2639</name>
</gene>
<reference evidence="2 3" key="1">
    <citation type="submission" date="2018-08" db="EMBL/GenBank/DDBJ databases">
        <title>Genomic Encyclopedia of Type Strains, Phase IV (KMG-IV): sequencing the most valuable type-strain genomes for metagenomic binning, comparative biology and taxonomic classification.</title>
        <authorList>
            <person name="Goeker M."/>
        </authorList>
    </citation>
    <scope>NUCLEOTIDE SEQUENCE [LARGE SCALE GENOMIC DNA]</scope>
    <source>
        <strain evidence="2 3">BW863</strain>
    </source>
</reference>
<dbReference type="Proteomes" id="UP000256900">
    <property type="component" value="Unassembled WGS sequence"/>
</dbReference>
<dbReference type="AlphaFoldDB" id="A0A3D9YPK4"/>
<feature type="transmembrane region" description="Helical" evidence="1">
    <location>
        <begin position="45"/>
        <end position="64"/>
    </location>
</feature>
<dbReference type="EMBL" id="QUMO01000004">
    <property type="protein sequence ID" value="REF84530.1"/>
    <property type="molecule type" value="Genomic_DNA"/>
</dbReference>
<evidence type="ECO:0000313" key="2">
    <source>
        <dbReference type="EMBL" id="REF84530.1"/>
    </source>
</evidence>
<feature type="transmembrane region" description="Helical" evidence="1">
    <location>
        <begin position="20"/>
        <end position="39"/>
    </location>
</feature>
<dbReference type="InterPro" id="IPR007251">
    <property type="entry name" value="Iron_permease_Fet4"/>
</dbReference>
<keyword evidence="1" id="KW-0812">Transmembrane</keyword>
<keyword evidence="1" id="KW-1133">Transmembrane helix</keyword>
<comment type="caution">
    <text evidence="2">The sequence shown here is derived from an EMBL/GenBank/DDBJ whole genome shotgun (WGS) entry which is preliminary data.</text>
</comment>
<evidence type="ECO:0000313" key="3">
    <source>
        <dbReference type="Proteomes" id="UP000256900"/>
    </source>
</evidence>
<dbReference type="OrthoDB" id="119761at2"/>
<dbReference type="Pfam" id="PF04120">
    <property type="entry name" value="Iron_permease"/>
    <property type="match status" value="1"/>
</dbReference>
<proteinExistence type="predicted"/>
<accession>A0A3D9YPK4</accession>
<dbReference type="RefSeq" id="WP_115837172.1">
    <property type="nucleotide sequence ID" value="NZ_CP025086.1"/>
</dbReference>
<name>A0A3D9YPK4_9HYPH</name>
<organism evidence="2 3">
    <name type="scientific">Methylovirgula ligni</name>
    <dbReference type="NCBI Taxonomy" id="569860"/>
    <lineage>
        <taxon>Bacteria</taxon>
        <taxon>Pseudomonadati</taxon>
        <taxon>Pseudomonadota</taxon>
        <taxon>Alphaproteobacteria</taxon>
        <taxon>Hyphomicrobiales</taxon>
        <taxon>Beijerinckiaceae</taxon>
        <taxon>Methylovirgula</taxon>
    </lineage>
</organism>
<keyword evidence="1" id="KW-0472">Membrane</keyword>
<evidence type="ECO:0000256" key="1">
    <source>
        <dbReference type="SAM" id="Phobius"/>
    </source>
</evidence>
<sequence length="116" mass="12598">MKDIFAKFAAACAHVAGHPLAFGISAALIVVWAIVGPYFHYSDTWQLVANTATSIITFLMVFLIQNSQNRDGAAIQTKLDELIRAGDAENRFVGIDSLTEDEVNELRAVCAARAKT</sequence>